<keyword evidence="8" id="KW-0496">Mitochondrion</keyword>
<accession>A0A3P3YAP7</accession>
<dbReference type="GO" id="GO:0005737">
    <property type="term" value="C:cytoplasm"/>
    <property type="evidence" value="ECO:0007669"/>
    <property type="project" value="UniProtKB-SubCell"/>
</dbReference>
<name>A0A3P3YAP7_PLABS</name>
<evidence type="ECO:0000259" key="7">
    <source>
        <dbReference type="Pfam" id="PF13890"/>
    </source>
</evidence>
<sequence length="756" mass="83188">MIVVDEDDVFEIDDFFVASDLERWVALFEGLFKDWASTPAGRASQFLTQSGVDADVEFHIASDDADNHDDDDDLVSMFDIGKYVLVVPRSADHARYVLSAACMAACNVGFPVPILAAPADNMLIGHCIDPVHLLQVETLDPGPPSLSTLSGVTELFHECTKTPGKALVSVTYRYGQGMFVPVPQCRTGGFCNDVGEHWGIMPPHPIVFHLNVHWTPFPEGTFVDSAIFSDLQPLSAPVWEVHARLRPGPALRLSRKLATFVATCRKCESCETLQDIANLDRSFTPLYVVEHEVKAVFTDPALSASRFSSSNNPTKACPFRSILSNLVFVMQRYGGEPHRLAQIYLAFVTELQQLWDRCLPIPLPDDGTVPDMSSCIVHQKLQVLARCIEIRRVSVDQRPQVVSPAASRKMLDFSSGSSGDDDDAQVTEDDAVQEAPMEQPVGVNRDVHMPPGTTLLGTQRPMHVPITLEQPLLTEDQVEAQHEMLAGLGTDPESSKVRAELQSASLASDMSAFKAANPGARLVDFVRWYSPNDFVDGRLSQRMSDGDQHHNPWRKLWARAVPCPAAKQKPLFDAVAQGELILDYLRTISPGRLMGQLAAIAVSNAAHVIANVFPDVIAGAPRTRAMLESLMKHADPDLVADAEQRACLAHGLPQALLDPHAVDALVHNGRAQLHDDSDRRKLIGGLHPAFQSLDDPDEKVFVVAGRNGERVAVRVDGDDRHPARPLTSFSLNRIVLRRLELPLLANLPVDQWQRFL</sequence>
<dbReference type="Pfam" id="PF13890">
    <property type="entry name" value="Rab3-GTPase_cat"/>
    <property type="match status" value="1"/>
</dbReference>
<dbReference type="PANTHER" id="PTHR21422">
    <property type="entry name" value="RAB3 GTPASE-ACTIVATING PROTEIN CATALYTIC SUBUNIT"/>
    <property type="match status" value="1"/>
</dbReference>
<dbReference type="Proteomes" id="UP000290189">
    <property type="component" value="Unassembled WGS sequence"/>
</dbReference>
<geneLocation type="mitochondrion" evidence="8"/>
<evidence type="ECO:0000256" key="5">
    <source>
        <dbReference type="ARBA" id="ARBA00022490"/>
    </source>
</evidence>
<dbReference type="PANTHER" id="PTHR21422:SF9">
    <property type="entry name" value="RAB3 GTPASE-ACTIVATING PROTEIN CATALYTIC SUBUNIT"/>
    <property type="match status" value="1"/>
</dbReference>
<feature type="domain" description="Rab3GAP catalytic subunit conserved" evidence="7">
    <location>
        <begin position="451"/>
        <end position="585"/>
    </location>
</feature>
<keyword evidence="5" id="KW-0963">Cytoplasm</keyword>
<dbReference type="AlphaFoldDB" id="A0A3P3YAP7"/>
<keyword evidence="4" id="KW-0343">GTPase activation</keyword>
<evidence type="ECO:0000256" key="3">
    <source>
        <dbReference type="ARBA" id="ARBA00015817"/>
    </source>
</evidence>
<dbReference type="EMBL" id="OVEO01000007">
    <property type="protein sequence ID" value="SPQ97080.1"/>
    <property type="molecule type" value="Genomic_DNA"/>
</dbReference>
<dbReference type="InterPro" id="IPR045700">
    <property type="entry name" value="Rab3GAP1"/>
</dbReference>
<protein>
    <recommendedName>
        <fullName evidence="3">Rab3 GTPase-activating protein catalytic subunit</fullName>
    </recommendedName>
</protein>
<dbReference type="InterPro" id="IPR026147">
    <property type="entry name" value="Rab3GAP1_conserved"/>
</dbReference>
<evidence type="ECO:0000256" key="4">
    <source>
        <dbReference type="ARBA" id="ARBA00022468"/>
    </source>
</evidence>
<organism evidence="8 9">
    <name type="scientific">Plasmodiophora brassicae</name>
    <name type="common">Clubroot disease agent</name>
    <dbReference type="NCBI Taxonomy" id="37360"/>
    <lineage>
        <taxon>Eukaryota</taxon>
        <taxon>Sar</taxon>
        <taxon>Rhizaria</taxon>
        <taxon>Endomyxa</taxon>
        <taxon>Phytomyxea</taxon>
        <taxon>Plasmodiophorida</taxon>
        <taxon>Plasmodiophoridae</taxon>
        <taxon>Plasmodiophora</taxon>
    </lineage>
</organism>
<evidence type="ECO:0000256" key="2">
    <source>
        <dbReference type="ARBA" id="ARBA00008856"/>
    </source>
</evidence>
<comment type="similarity">
    <text evidence="2">Belongs to the Rab3-GAP catalytic subunit family.</text>
</comment>
<comment type="subcellular location">
    <subcellularLocation>
        <location evidence="1">Cytoplasm</location>
    </subcellularLocation>
</comment>
<gene>
    <name evidence="8" type="ORF">PLBR_LOCUS4295</name>
</gene>
<feature type="region of interest" description="Disordered" evidence="6">
    <location>
        <begin position="404"/>
        <end position="428"/>
    </location>
</feature>
<proteinExistence type="inferred from homology"/>
<evidence type="ECO:0000313" key="9">
    <source>
        <dbReference type="Proteomes" id="UP000290189"/>
    </source>
</evidence>
<dbReference type="GO" id="GO:0005096">
    <property type="term" value="F:GTPase activator activity"/>
    <property type="evidence" value="ECO:0007669"/>
    <property type="project" value="UniProtKB-KW"/>
</dbReference>
<evidence type="ECO:0000313" key="8">
    <source>
        <dbReference type="EMBL" id="SPQ97080.1"/>
    </source>
</evidence>
<feature type="compositionally biased region" description="Acidic residues" evidence="6">
    <location>
        <begin position="419"/>
        <end position="428"/>
    </location>
</feature>
<evidence type="ECO:0000256" key="6">
    <source>
        <dbReference type="SAM" id="MobiDB-lite"/>
    </source>
</evidence>
<reference evidence="8 9" key="1">
    <citation type="submission" date="2018-03" db="EMBL/GenBank/DDBJ databases">
        <authorList>
            <person name="Fogelqvist J."/>
        </authorList>
    </citation>
    <scope>NUCLEOTIDE SEQUENCE [LARGE SCALE GENOMIC DNA]</scope>
</reference>
<evidence type="ECO:0000256" key="1">
    <source>
        <dbReference type="ARBA" id="ARBA00004496"/>
    </source>
</evidence>